<dbReference type="InterPro" id="IPR033131">
    <property type="entry name" value="Pectinesterase_Asp_AS"/>
</dbReference>
<organism evidence="14 15">
    <name type="scientific">Mucuna pruriens</name>
    <name type="common">Velvet bean</name>
    <name type="synonym">Dolichos pruriens</name>
    <dbReference type="NCBI Taxonomy" id="157652"/>
    <lineage>
        <taxon>Eukaryota</taxon>
        <taxon>Viridiplantae</taxon>
        <taxon>Streptophyta</taxon>
        <taxon>Embryophyta</taxon>
        <taxon>Tracheophyta</taxon>
        <taxon>Spermatophyta</taxon>
        <taxon>Magnoliopsida</taxon>
        <taxon>eudicotyledons</taxon>
        <taxon>Gunneridae</taxon>
        <taxon>Pentapetalae</taxon>
        <taxon>rosids</taxon>
        <taxon>fabids</taxon>
        <taxon>Fabales</taxon>
        <taxon>Fabaceae</taxon>
        <taxon>Papilionoideae</taxon>
        <taxon>50 kb inversion clade</taxon>
        <taxon>NPAAA clade</taxon>
        <taxon>indigoferoid/millettioid clade</taxon>
        <taxon>Phaseoleae</taxon>
        <taxon>Mucuna</taxon>
    </lineage>
</organism>
<dbReference type="PROSITE" id="PS00503">
    <property type="entry name" value="PECTINESTERASE_2"/>
    <property type="match status" value="1"/>
</dbReference>
<feature type="active site" evidence="11">
    <location>
        <position position="404"/>
    </location>
</feature>
<evidence type="ECO:0000256" key="1">
    <source>
        <dbReference type="ARBA" id="ARBA00004191"/>
    </source>
</evidence>
<dbReference type="STRING" id="157652.A0A371H220"/>
<evidence type="ECO:0000256" key="5">
    <source>
        <dbReference type="ARBA" id="ARBA00013229"/>
    </source>
</evidence>
<gene>
    <name evidence="14" type="ORF">CR513_20467</name>
</gene>
<keyword evidence="8 12" id="KW-0378">Hydrolase</keyword>
<dbReference type="NCBIfam" id="TIGR01614">
    <property type="entry name" value="PME_inhib"/>
    <property type="match status" value="1"/>
</dbReference>
<evidence type="ECO:0000256" key="3">
    <source>
        <dbReference type="ARBA" id="ARBA00006027"/>
    </source>
</evidence>
<dbReference type="EC" id="3.1.1.11" evidence="5 12"/>
<dbReference type="SMART" id="SM00856">
    <property type="entry name" value="PMEI"/>
    <property type="match status" value="1"/>
</dbReference>
<comment type="similarity">
    <text evidence="3">In the N-terminal section; belongs to the PMEI family.</text>
</comment>
<reference evidence="14" key="1">
    <citation type="submission" date="2018-05" db="EMBL/GenBank/DDBJ databases">
        <title>Draft genome of Mucuna pruriens seed.</title>
        <authorList>
            <person name="Nnadi N.E."/>
            <person name="Vos R."/>
            <person name="Hasami M.H."/>
            <person name="Devisetty U.K."/>
            <person name="Aguiy J.C."/>
        </authorList>
    </citation>
    <scope>NUCLEOTIDE SEQUENCE [LARGE SCALE GENOMIC DNA]</scope>
    <source>
        <strain evidence="14">JCA_2017</strain>
    </source>
</reference>
<evidence type="ECO:0000256" key="9">
    <source>
        <dbReference type="ARBA" id="ARBA00023085"/>
    </source>
</evidence>
<dbReference type="EMBL" id="QJKJ01003805">
    <property type="protein sequence ID" value="RDX96835.1"/>
    <property type="molecule type" value="Genomic_DNA"/>
</dbReference>
<evidence type="ECO:0000256" key="8">
    <source>
        <dbReference type="ARBA" id="ARBA00022801"/>
    </source>
</evidence>
<dbReference type="Proteomes" id="UP000257109">
    <property type="component" value="Unassembled WGS sequence"/>
</dbReference>
<evidence type="ECO:0000313" key="15">
    <source>
        <dbReference type="Proteomes" id="UP000257109"/>
    </source>
</evidence>
<dbReference type="GO" id="GO:0004857">
    <property type="term" value="F:enzyme inhibitor activity"/>
    <property type="evidence" value="ECO:0007669"/>
    <property type="project" value="InterPro"/>
</dbReference>
<proteinExistence type="inferred from homology"/>
<keyword evidence="9 12" id="KW-0063">Aspartyl esterase</keyword>
<dbReference type="CDD" id="cd15798">
    <property type="entry name" value="PMEI-like_3"/>
    <property type="match status" value="1"/>
</dbReference>
<evidence type="ECO:0000256" key="7">
    <source>
        <dbReference type="ARBA" id="ARBA00022525"/>
    </source>
</evidence>
<evidence type="ECO:0000256" key="2">
    <source>
        <dbReference type="ARBA" id="ARBA00005184"/>
    </source>
</evidence>
<feature type="domain" description="Pectinesterase inhibitor" evidence="13">
    <location>
        <begin position="55"/>
        <end position="207"/>
    </location>
</feature>
<evidence type="ECO:0000256" key="4">
    <source>
        <dbReference type="ARBA" id="ARBA00007786"/>
    </source>
</evidence>
<dbReference type="GO" id="GO:0042545">
    <property type="term" value="P:cell wall modification"/>
    <property type="evidence" value="ECO:0007669"/>
    <property type="project" value="UniProtKB-UniRule"/>
</dbReference>
<protein>
    <recommendedName>
        <fullName evidence="5 12">Pectinesterase</fullName>
        <ecNumber evidence="5 12">3.1.1.11</ecNumber>
    </recommendedName>
</protein>
<dbReference type="AlphaFoldDB" id="A0A371H220"/>
<comment type="catalytic activity">
    <reaction evidence="12">
        <text>[(1-&gt;4)-alpha-D-galacturonosyl methyl ester](n) + n H2O = [(1-&gt;4)-alpha-D-galacturonosyl](n) + n methanol + n H(+)</text>
        <dbReference type="Rhea" id="RHEA:22380"/>
        <dbReference type="Rhea" id="RHEA-COMP:14570"/>
        <dbReference type="Rhea" id="RHEA-COMP:14573"/>
        <dbReference type="ChEBI" id="CHEBI:15377"/>
        <dbReference type="ChEBI" id="CHEBI:15378"/>
        <dbReference type="ChEBI" id="CHEBI:17790"/>
        <dbReference type="ChEBI" id="CHEBI:140522"/>
        <dbReference type="ChEBI" id="CHEBI:140523"/>
        <dbReference type="EC" id="3.1.1.11"/>
    </reaction>
</comment>
<dbReference type="OrthoDB" id="2019149at2759"/>
<feature type="non-terminal residue" evidence="14">
    <location>
        <position position="1"/>
    </location>
</feature>
<dbReference type="InterPro" id="IPR006501">
    <property type="entry name" value="Pectinesterase_inhib_dom"/>
</dbReference>
<dbReference type="GO" id="GO:0045490">
    <property type="term" value="P:pectin catabolic process"/>
    <property type="evidence" value="ECO:0007669"/>
    <property type="project" value="UniProtKB-UniRule"/>
</dbReference>
<dbReference type="Gene3D" id="1.20.140.40">
    <property type="entry name" value="Invertase/pectin methylesterase inhibitor family protein"/>
    <property type="match status" value="1"/>
</dbReference>
<dbReference type="Gene3D" id="2.160.20.10">
    <property type="entry name" value="Single-stranded right-handed beta-helix, Pectin lyase-like"/>
    <property type="match status" value="1"/>
</dbReference>
<dbReference type="InterPro" id="IPR012334">
    <property type="entry name" value="Pectin_lyas_fold"/>
</dbReference>
<keyword evidence="10" id="KW-0961">Cell wall biogenesis/degradation</keyword>
<evidence type="ECO:0000256" key="11">
    <source>
        <dbReference type="PROSITE-ProRule" id="PRU10040"/>
    </source>
</evidence>
<evidence type="ECO:0000256" key="6">
    <source>
        <dbReference type="ARBA" id="ARBA00022512"/>
    </source>
</evidence>
<comment type="similarity">
    <text evidence="4">In the C-terminal section; belongs to the pectinesterase family.</text>
</comment>
<dbReference type="GO" id="GO:0030599">
    <property type="term" value="F:pectinesterase activity"/>
    <property type="evidence" value="ECO:0007669"/>
    <property type="project" value="UniProtKB-UniRule"/>
</dbReference>
<comment type="caution">
    <text evidence="14">The sequence shown here is derived from an EMBL/GenBank/DDBJ whole genome shotgun (WGS) entry which is preliminary data.</text>
</comment>
<keyword evidence="6" id="KW-0134">Cell wall</keyword>
<dbReference type="PANTHER" id="PTHR31707">
    <property type="entry name" value="PECTINESTERASE"/>
    <property type="match status" value="1"/>
</dbReference>
<dbReference type="Pfam" id="PF04043">
    <property type="entry name" value="PMEI"/>
    <property type="match status" value="1"/>
</dbReference>
<dbReference type="FunFam" id="1.20.140.40:FF:000001">
    <property type="entry name" value="Pectinesterase"/>
    <property type="match status" value="1"/>
</dbReference>
<dbReference type="InterPro" id="IPR000070">
    <property type="entry name" value="Pectinesterase_cat"/>
</dbReference>
<evidence type="ECO:0000256" key="10">
    <source>
        <dbReference type="ARBA" id="ARBA00023316"/>
    </source>
</evidence>
<keyword evidence="15" id="KW-1185">Reference proteome</keyword>
<evidence type="ECO:0000256" key="12">
    <source>
        <dbReference type="RuleBase" id="RU000589"/>
    </source>
</evidence>
<dbReference type="SUPFAM" id="SSF101148">
    <property type="entry name" value="Plant invertase/pectin methylesterase inhibitor"/>
    <property type="match status" value="1"/>
</dbReference>
<dbReference type="InterPro" id="IPR035513">
    <property type="entry name" value="Invertase/methylesterase_inhib"/>
</dbReference>
<dbReference type="SUPFAM" id="SSF51126">
    <property type="entry name" value="Pectin lyase-like"/>
    <property type="match status" value="1"/>
</dbReference>
<dbReference type="InterPro" id="IPR011050">
    <property type="entry name" value="Pectin_lyase_fold/virulence"/>
</dbReference>
<dbReference type="Pfam" id="PF01095">
    <property type="entry name" value="Pectinesterase"/>
    <property type="match status" value="1"/>
</dbReference>
<evidence type="ECO:0000259" key="13">
    <source>
        <dbReference type="SMART" id="SM00856"/>
    </source>
</evidence>
<name>A0A371H220_MUCPR</name>
<dbReference type="FunFam" id="2.160.20.10:FF:000029">
    <property type="entry name" value="Pectinesterase 4"/>
    <property type="match status" value="1"/>
</dbReference>
<comment type="pathway">
    <text evidence="2 12">Glycan metabolism; pectin degradation; 2-dehydro-3-deoxy-D-gluconate from pectin: step 1/5.</text>
</comment>
<comment type="subcellular location">
    <subcellularLocation>
        <location evidence="1">Secreted</location>
        <location evidence="1">Cell wall</location>
    </subcellularLocation>
</comment>
<sequence>MADGFDSVHEKKKKLAVLSVSSLLLVAMVAAVAVGINDRGSAEIGMEENDGEIVKSQRNMQVICENTEYKETCHKSLEKASNETTDFKELIITAFNATAEEIKSQMHNSTLYHVLATDNMTKQAMEICKEVLGYAVDDIHQSVQMLDKFNLSKMSEYAYDLKVWLAGTLAHQQTCLEGFEESNTEAGKTMTKVLNASLELSNNALDIVNGVASLFKGLNLSSFTTSRKILSDAPFPSWVNEGQKRILEGADPKPDVVVAQDGSGQVKKIHEALKLVPKKNKKQFVIFIKAGVYEEYIILNKHMTYVTMIGEGPTKTRITGNKNYVDGVQTYNSATVGVNAANFMAKNIGFENSAGAEKHQAVALRVTADKAVFYNCHMDGYQDTLYVQSQRQFYRDCTVSGTIDFVFGDAIGVFQNCKFIVRKPLEDQQCMVTAGGRSKADSPTGLVFQSCTFTGEPEVMGMNPKIAYLGRPWRMFSKVVIMDSQIDDLFLPEGYMAWMGSAYKDTSTYYEFNNRGPGAVTNGRISWPGFKVVDHSEAADYYPGKFFEIANSTDRDAWILDSGVPYSLGPIPL</sequence>
<keyword evidence="7" id="KW-0964">Secreted</keyword>
<dbReference type="UniPathway" id="UPA00545">
    <property type="reaction ID" value="UER00823"/>
</dbReference>
<accession>A0A371H220</accession>
<evidence type="ECO:0000313" key="14">
    <source>
        <dbReference type="EMBL" id="RDX96835.1"/>
    </source>
</evidence>